<dbReference type="InterPro" id="IPR053136">
    <property type="entry name" value="UTP_pyrophosphatase-like"/>
</dbReference>
<proteinExistence type="predicted"/>
<organism evidence="2 3">
    <name type="scientific">Mangrovactinospora gilvigrisea</name>
    <dbReference type="NCBI Taxonomy" id="1428644"/>
    <lineage>
        <taxon>Bacteria</taxon>
        <taxon>Bacillati</taxon>
        <taxon>Actinomycetota</taxon>
        <taxon>Actinomycetes</taxon>
        <taxon>Kitasatosporales</taxon>
        <taxon>Streptomycetaceae</taxon>
        <taxon>Mangrovactinospora</taxon>
    </lineage>
</organism>
<protein>
    <recommendedName>
        <fullName evidence="1">YgjP-like metallopeptidase domain-containing protein</fullName>
    </recommendedName>
</protein>
<dbReference type="AlphaFoldDB" id="A0A1J7C224"/>
<gene>
    <name evidence="2" type="ORF">BIV57_20560</name>
</gene>
<dbReference type="PANTHER" id="PTHR30399:SF1">
    <property type="entry name" value="UTP PYROPHOSPHATASE"/>
    <property type="match status" value="1"/>
</dbReference>
<evidence type="ECO:0000313" key="2">
    <source>
        <dbReference type="EMBL" id="OIV35636.1"/>
    </source>
</evidence>
<dbReference type="EMBL" id="MLCF01000141">
    <property type="protein sequence ID" value="OIV35636.1"/>
    <property type="molecule type" value="Genomic_DNA"/>
</dbReference>
<comment type="caution">
    <text evidence="2">The sequence shown here is derived from an EMBL/GenBank/DDBJ whole genome shotgun (WGS) entry which is preliminary data.</text>
</comment>
<dbReference type="CDD" id="cd07344">
    <property type="entry name" value="M48_yhfN_like"/>
    <property type="match status" value="1"/>
</dbReference>
<dbReference type="InterPro" id="IPR002725">
    <property type="entry name" value="YgjP-like_metallopeptidase"/>
</dbReference>
<keyword evidence="3" id="KW-1185">Reference proteome</keyword>
<reference evidence="2 3" key="1">
    <citation type="submission" date="2016-10" db="EMBL/GenBank/DDBJ databases">
        <title>Genome sequence of Streptomyces gilvigriseus MUSC 26.</title>
        <authorList>
            <person name="Lee L.-H."/>
            <person name="Ser H.-L."/>
        </authorList>
    </citation>
    <scope>NUCLEOTIDE SEQUENCE [LARGE SCALE GENOMIC DNA]</scope>
    <source>
        <strain evidence="2 3">MUSC 26</strain>
    </source>
</reference>
<evidence type="ECO:0000259" key="1">
    <source>
        <dbReference type="Pfam" id="PF01863"/>
    </source>
</evidence>
<dbReference type="PANTHER" id="PTHR30399">
    <property type="entry name" value="UNCHARACTERIZED PROTEIN YGJP"/>
    <property type="match status" value="1"/>
</dbReference>
<name>A0A1J7C224_9ACTN</name>
<accession>A0A1J7C224</accession>
<dbReference type="STRING" id="1428644.BIV57_20560"/>
<feature type="domain" description="YgjP-like metallopeptidase" evidence="1">
    <location>
        <begin position="19"/>
        <end position="221"/>
    </location>
</feature>
<dbReference type="Gene3D" id="3.30.2010.10">
    <property type="entry name" value="Metalloproteases ('zincins'), catalytic domain"/>
    <property type="match status" value="1"/>
</dbReference>
<dbReference type="Proteomes" id="UP000243342">
    <property type="component" value="Unassembled WGS sequence"/>
</dbReference>
<dbReference type="Pfam" id="PF01863">
    <property type="entry name" value="YgjP-like"/>
    <property type="match status" value="1"/>
</dbReference>
<evidence type="ECO:0000313" key="3">
    <source>
        <dbReference type="Proteomes" id="UP000243342"/>
    </source>
</evidence>
<sequence length="242" mass="27690">MEVGGLTVHLTPVAGRTGVRVTVERDARVVARVPADADREALGALIRTRLAWLYTKVNTRRAEAAERPRRRFIDGEGFCYLGRSHRLKLIDDPESAPVALKNGRLHLRSDHRNIAASALVSWYVARGRAWLPDRVRPWARRMDVPDAYLNVRPLGYRWGSCSHHDTVNIHWATMQLPARLIDYVLVHELAHLHHPHHTPEFWRTIGRAMTDYERLRTELDEWGASIWLPQDDAADGRPMTSG</sequence>